<protein>
    <submittedName>
        <fullName evidence="2">Uncharacterized protein</fullName>
    </submittedName>
</protein>
<dbReference type="Proteomes" id="UP001143372">
    <property type="component" value="Unassembled WGS sequence"/>
</dbReference>
<keyword evidence="3" id="KW-1185">Reference proteome</keyword>
<feature type="region of interest" description="Disordered" evidence="1">
    <location>
        <begin position="225"/>
        <end position="280"/>
    </location>
</feature>
<name>A0A9W6J0T5_9HYPH</name>
<feature type="compositionally biased region" description="Basic and acidic residues" evidence="1">
    <location>
        <begin position="257"/>
        <end position="269"/>
    </location>
</feature>
<proteinExistence type="predicted"/>
<reference evidence="2" key="1">
    <citation type="journal article" date="2014" name="Int. J. Syst. Evol. Microbiol.">
        <title>Complete genome sequence of Corynebacterium casei LMG S-19264T (=DSM 44701T), isolated from a smear-ripened cheese.</title>
        <authorList>
            <consortium name="US DOE Joint Genome Institute (JGI-PGF)"/>
            <person name="Walter F."/>
            <person name="Albersmeier A."/>
            <person name="Kalinowski J."/>
            <person name="Ruckert C."/>
        </authorList>
    </citation>
    <scope>NUCLEOTIDE SEQUENCE</scope>
    <source>
        <strain evidence="2">VKM B-2347</strain>
    </source>
</reference>
<feature type="region of interest" description="Disordered" evidence="1">
    <location>
        <begin position="305"/>
        <end position="421"/>
    </location>
</feature>
<evidence type="ECO:0000313" key="3">
    <source>
        <dbReference type="Proteomes" id="UP001143372"/>
    </source>
</evidence>
<evidence type="ECO:0000256" key="1">
    <source>
        <dbReference type="SAM" id="MobiDB-lite"/>
    </source>
</evidence>
<reference evidence="2" key="2">
    <citation type="submission" date="2023-01" db="EMBL/GenBank/DDBJ databases">
        <authorList>
            <person name="Sun Q."/>
            <person name="Evtushenko L."/>
        </authorList>
    </citation>
    <scope>NUCLEOTIDE SEQUENCE</scope>
    <source>
        <strain evidence="2">VKM B-2347</strain>
    </source>
</reference>
<comment type="caution">
    <text evidence="2">The sequence shown here is derived from an EMBL/GenBank/DDBJ whole genome shotgun (WGS) entry which is preliminary data.</text>
</comment>
<accession>A0A9W6J0T5</accession>
<evidence type="ECO:0000313" key="2">
    <source>
        <dbReference type="EMBL" id="GLK67339.1"/>
    </source>
</evidence>
<dbReference type="EMBL" id="BSFI01000004">
    <property type="protein sequence ID" value="GLK67339.1"/>
    <property type="molecule type" value="Genomic_DNA"/>
</dbReference>
<sequence>MLKVDGATWFESSVAVACNKFLDLSVSQRTASFDGSGPVRGVSSRLSTTGRRSVARVQIDGVEKRRWKVVDRLSDGSVVQGEGAGRAVVQASLSKADKSGRRIWSRRVHVASKEIGALEFGLAARAVRVAEIETSLADGGVLTAEKRIWRTAEGAFLSIRTKPSGGVLESGSDVLARVPGHVTGHADRTGSREMVTTYLDGSVRTVRVTETAGPAGRTESIVSRFEGSRGIESHSATKNFHTPGGMSWRAESTFDTPFEKRDGTSKRQSETFGEDGSYSKTEVTIDVQGGSGTIIIDTVTRAADGTGSQHTTVTDLDGNVKSDETHPLPGYGTVDDEDPGGTGGEDGGDDGTDDGDDGGDGGDDGGDDGTDGGEDGDGDEGDGSGEDDPQGGGDDGGESGDWDDEGGGEEGPSLPPQSSGASIDIVLGEHEIGETDDEWGSEGVYGAAIGRHLNDAAQSAAPTHLSGSGWGDAGSERGTDIRAAAQSSGVYVAVGATDGWDGTNPRALIASFARLTSQMAGQTSGSATFHVMAASTANLRLGAQIDRVLARAGTKTMPT</sequence>
<organism evidence="2 3">
    <name type="scientific">Hansschlegelia plantiphila</name>
    <dbReference type="NCBI Taxonomy" id="374655"/>
    <lineage>
        <taxon>Bacteria</taxon>
        <taxon>Pseudomonadati</taxon>
        <taxon>Pseudomonadota</taxon>
        <taxon>Alphaproteobacteria</taxon>
        <taxon>Hyphomicrobiales</taxon>
        <taxon>Methylopilaceae</taxon>
        <taxon>Hansschlegelia</taxon>
    </lineage>
</organism>
<dbReference type="RefSeq" id="WP_271167584.1">
    <property type="nucleotide sequence ID" value="NZ_BSFI01000004.1"/>
</dbReference>
<dbReference type="AlphaFoldDB" id="A0A9W6J0T5"/>
<gene>
    <name evidence="2" type="ORF">GCM10008179_09770</name>
</gene>
<feature type="compositionally biased region" description="Acidic residues" evidence="1">
    <location>
        <begin position="346"/>
        <end position="408"/>
    </location>
</feature>